<organism evidence="2 3">
    <name type="scientific">Bathycoccus prasinos</name>
    <dbReference type="NCBI Taxonomy" id="41875"/>
    <lineage>
        <taxon>Eukaryota</taxon>
        <taxon>Viridiplantae</taxon>
        <taxon>Chlorophyta</taxon>
        <taxon>Mamiellophyceae</taxon>
        <taxon>Mamiellales</taxon>
        <taxon>Bathycoccaceae</taxon>
        <taxon>Bathycoccus</taxon>
    </lineage>
</organism>
<keyword evidence="3" id="KW-1185">Reference proteome</keyword>
<dbReference type="Proteomes" id="UP000198341">
    <property type="component" value="Chromosome 5"/>
</dbReference>
<dbReference type="EMBL" id="FO082274">
    <property type="protein sequence ID" value="CCO16442.1"/>
    <property type="molecule type" value="Genomic_DNA"/>
</dbReference>
<feature type="region of interest" description="Disordered" evidence="1">
    <location>
        <begin position="33"/>
        <end position="53"/>
    </location>
</feature>
<reference evidence="2 3" key="1">
    <citation type="submission" date="2011-10" db="EMBL/GenBank/DDBJ databases">
        <authorList>
            <person name="Genoscope - CEA"/>
        </authorList>
    </citation>
    <scope>NUCLEOTIDE SEQUENCE [LARGE SCALE GENOMIC DNA]</scope>
    <source>
        <strain evidence="2 3">RCC 1105</strain>
    </source>
</reference>
<evidence type="ECO:0000313" key="3">
    <source>
        <dbReference type="Proteomes" id="UP000198341"/>
    </source>
</evidence>
<dbReference type="AlphaFoldDB" id="K8EEE1"/>
<dbReference type="KEGG" id="bpg:Bathy05g04090"/>
<evidence type="ECO:0000313" key="2">
    <source>
        <dbReference type="EMBL" id="CCO16442.1"/>
    </source>
</evidence>
<name>K8EEE1_9CHLO</name>
<accession>K8EEE1</accession>
<gene>
    <name evidence="2" type="ORF">Bathy05g04090</name>
</gene>
<protein>
    <submittedName>
        <fullName evidence="2">Uncharacterized protein</fullName>
    </submittedName>
</protein>
<proteinExistence type="predicted"/>
<dbReference type="GeneID" id="19015912"/>
<evidence type="ECO:0000256" key="1">
    <source>
        <dbReference type="SAM" id="MobiDB-lite"/>
    </source>
</evidence>
<dbReference type="RefSeq" id="XP_007512884.1">
    <property type="nucleotide sequence ID" value="XM_007512822.1"/>
</dbReference>
<sequence>MAFCCVSLSGQLLQRRGEMDALKEELEKLKKREEEKNNREMKKKKKRRMVGWF</sequence>
<feature type="compositionally biased region" description="Basic residues" evidence="1">
    <location>
        <begin position="41"/>
        <end position="53"/>
    </location>
</feature>